<dbReference type="Gene3D" id="3.30.565.10">
    <property type="entry name" value="Histidine kinase-like ATPase, C-terminal domain"/>
    <property type="match status" value="1"/>
</dbReference>
<dbReference type="InterPro" id="IPR036890">
    <property type="entry name" value="HATPase_C_sf"/>
</dbReference>
<dbReference type="Proteomes" id="UP000193334">
    <property type="component" value="Chromosome"/>
</dbReference>
<evidence type="ECO:0000313" key="2">
    <source>
        <dbReference type="Proteomes" id="UP000193334"/>
    </source>
</evidence>
<gene>
    <name evidence="1" type="ORF">STSP1_00726</name>
</gene>
<dbReference type="AlphaFoldDB" id="A0A1W6LKR5"/>
<reference evidence="2" key="1">
    <citation type="submission" date="2017-04" db="EMBL/GenBank/DDBJ databases">
        <title>Comparative genomics and description of representatives of a novel lineage of planctomycetes thriving in anoxic sediments.</title>
        <authorList>
            <person name="Spring S."/>
            <person name="Bunk B."/>
            <person name="Sproer C."/>
        </authorList>
    </citation>
    <scope>NUCLEOTIDE SEQUENCE [LARGE SCALE GENOMIC DNA]</scope>
    <source>
        <strain evidence="2">ST-PulAB-D4</strain>
    </source>
</reference>
<organism evidence="1 2">
    <name type="scientific">Sedimentisphaera salicampi</name>
    <dbReference type="NCBI Taxonomy" id="1941349"/>
    <lineage>
        <taxon>Bacteria</taxon>
        <taxon>Pseudomonadati</taxon>
        <taxon>Planctomycetota</taxon>
        <taxon>Phycisphaerae</taxon>
        <taxon>Sedimentisphaerales</taxon>
        <taxon>Sedimentisphaeraceae</taxon>
        <taxon>Sedimentisphaera</taxon>
    </lineage>
</organism>
<sequence length="283" mass="33120">MNLNVGSIRNNIDGFEEIARLYNSSRHLKYDLIELDFEQCEFFEANMAAALYSIISRLYEELNSVKLQNIPQNIKQVLCRNRLLAEFGFQIEKDTYQTTIPFKKFKKNANEQFLEYLKYYLRGRGIPKMSGELSKRFKQSLLEIFQNSGSHSCHGINIFSCGQYFPNKERFDFSISDSGIGIRENVRKFFKNDKISSKQAIEWALKEGHSTRTFKQPSGIGLKLIKDFLNLNKGKLQVISRFGYYEFSQKDEQLKKMKYDFPGTCVNIEINTADEYSYKMETE</sequence>
<proteinExistence type="predicted"/>
<dbReference type="KEGG" id="pbp:STSP1_00726"/>
<name>A0A1W6LKR5_9BACT</name>
<dbReference type="STRING" id="1941349.STSP1_00726"/>
<dbReference type="RefSeq" id="WP_085755042.1">
    <property type="nucleotide sequence ID" value="NZ_CP021023.1"/>
</dbReference>
<evidence type="ECO:0008006" key="3">
    <source>
        <dbReference type="Google" id="ProtNLM"/>
    </source>
</evidence>
<accession>A0A1W6LKR5</accession>
<dbReference type="SUPFAM" id="SSF55874">
    <property type="entry name" value="ATPase domain of HSP90 chaperone/DNA topoisomerase II/histidine kinase"/>
    <property type="match status" value="1"/>
</dbReference>
<dbReference type="EMBL" id="CP021023">
    <property type="protein sequence ID" value="ARN56346.1"/>
    <property type="molecule type" value="Genomic_DNA"/>
</dbReference>
<keyword evidence="2" id="KW-1185">Reference proteome</keyword>
<protein>
    <recommendedName>
        <fullName evidence="3">Histidine kinase-, DNA gyrase B-, and HSP90-like ATPase</fullName>
    </recommendedName>
</protein>
<evidence type="ECO:0000313" key="1">
    <source>
        <dbReference type="EMBL" id="ARN56346.1"/>
    </source>
</evidence>